<gene>
    <name evidence="2" type="ORF">TAT_000098900</name>
    <name evidence="3" type="ORF">TAV_000098300</name>
</gene>
<sequence length="243" mass="27292">MENDLRSKATAIFNNLNRFLNSLNYKEPNNVGSESSSKDNLPDSKFSVSDPNNLKNIEKYLSENSDGFSSRFNLLCSFNTIYSDILLEDDPIGIPLKPIYYTNLSRLGTEDQVLPSANLDSHAQDDSNADFELISNLSSEAGGDSDEDSFVCSVDSNFVNYTYWSVETGENVSSTSKPTYFNAKNCKISLLQEAEAFVAEALWGSDNNLFKITPRHLLLQSAQIANRAFFDPDYRKYLQLNYV</sequence>
<evidence type="ECO:0000313" key="2">
    <source>
        <dbReference type="EMBL" id="SVP89137.1"/>
    </source>
</evidence>
<evidence type="ECO:0000313" key="3">
    <source>
        <dbReference type="EMBL" id="SVP90278.1"/>
    </source>
</evidence>
<evidence type="ECO:0000256" key="1">
    <source>
        <dbReference type="SAM" id="MobiDB-lite"/>
    </source>
</evidence>
<name>A0A3B0MGJ8_THEAN</name>
<dbReference type="VEuPathDB" id="PiroplasmaDB:TA16740"/>
<proteinExistence type="predicted"/>
<reference evidence="2" key="1">
    <citation type="submission" date="2018-07" db="EMBL/GenBank/DDBJ databases">
        <authorList>
            <person name="Quirk P.G."/>
            <person name="Krulwich T.A."/>
        </authorList>
    </citation>
    <scope>NUCLEOTIDE SEQUENCE</scope>
    <source>
        <strain evidence="2">Anand</strain>
    </source>
</reference>
<dbReference type="AlphaFoldDB" id="A0A3B0MGJ8"/>
<accession>A0A3B0MGJ8</accession>
<organism evidence="2">
    <name type="scientific">Theileria annulata</name>
    <dbReference type="NCBI Taxonomy" id="5874"/>
    <lineage>
        <taxon>Eukaryota</taxon>
        <taxon>Sar</taxon>
        <taxon>Alveolata</taxon>
        <taxon>Apicomplexa</taxon>
        <taxon>Aconoidasida</taxon>
        <taxon>Piroplasmida</taxon>
        <taxon>Theileriidae</taxon>
        <taxon>Theileria</taxon>
    </lineage>
</organism>
<dbReference type="EMBL" id="UIVS01000001">
    <property type="protein sequence ID" value="SVP90278.1"/>
    <property type="molecule type" value="Genomic_DNA"/>
</dbReference>
<dbReference type="EMBL" id="UIVT01000001">
    <property type="protein sequence ID" value="SVP89137.1"/>
    <property type="molecule type" value="Genomic_DNA"/>
</dbReference>
<feature type="region of interest" description="Disordered" evidence="1">
    <location>
        <begin position="29"/>
        <end position="49"/>
    </location>
</feature>
<protein>
    <submittedName>
        <fullName evidence="2">Uncharacterized protein</fullName>
    </submittedName>
</protein>